<dbReference type="EMBL" id="MZGX01000040">
    <property type="protein sequence ID" value="OPX41939.1"/>
    <property type="molecule type" value="Genomic_DNA"/>
</dbReference>
<gene>
    <name evidence="2" type="ORF">CLHUN_41990</name>
</gene>
<organism evidence="2 3">
    <name type="scientific">Ruminiclostridium hungatei</name>
    <name type="common">Clostridium hungatei</name>
    <dbReference type="NCBI Taxonomy" id="48256"/>
    <lineage>
        <taxon>Bacteria</taxon>
        <taxon>Bacillati</taxon>
        <taxon>Bacillota</taxon>
        <taxon>Clostridia</taxon>
        <taxon>Eubacteriales</taxon>
        <taxon>Oscillospiraceae</taxon>
        <taxon>Ruminiclostridium</taxon>
    </lineage>
</organism>
<feature type="transmembrane region" description="Helical" evidence="1">
    <location>
        <begin position="138"/>
        <end position="167"/>
    </location>
</feature>
<keyword evidence="1" id="KW-0812">Transmembrane</keyword>
<sequence>MATIALYAGKINQMPGLIKDVKKSVIDYKSELATLKNKTLSINKSVCNLDDVINSIQTSTKTQDDKIASLETFSQNSEQFIAGAARIDGAVADLINQRKDDFFEKYYYLKPECEKNGWEKFCDGVASVGEWCKEHWKLIVVVVLVVVAIVVIVCTAGTTLSILIMWAKTAC</sequence>
<keyword evidence="3" id="KW-1185">Reference proteome</keyword>
<evidence type="ECO:0000256" key="1">
    <source>
        <dbReference type="SAM" id="Phobius"/>
    </source>
</evidence>
<name>A0A1V4SDE1_RUMHU</name>
<dbReference type="Proteomes" id="UP000191554">
    <property type="component" value="Unassembled WGS sequence"/>
</dbReference>
<dbReference type="STRING" id="48256.CLHUN_41990"/>
<comment type="caution">
    <text evidence="2">The sequence shown here is derived from an EMBL/GenBank/DDBJ whole genome shotgun (WGS) entry which is preliminary data.</text>
</comment>
<evidence type="ECO:0000313" key="2">
    <source>
        <dbReference type="EMBL" id="OPX41939.1"/>
    </source>
</evidence>
<keyword evidence="1" id="KW-1133">Transmembrane helix</keyword>
<reference evidence="2 3" key="1">
    <citation type="submission" date="2017-03" db="EMBL/GenBank/DDBJ databases">
        <title>Genome sequence of Clostridium hungatei DSM 14427.</title>
        <authorList>
            <person name="Poehlein A."/>
            <person name="Daniel R."/>
        </authorList>
    </citation>
    <scope>NUCLEOTIDE SEQUENCE [LARGE SCALE GENOMIC DNA]</scope>
    <source>
        <strain evidence="2 3">DSM 14427</strain>
    </source>
</reference>
<dbReference type="OrthoDB" id="1829139at2"/>
<keyword evidence="1" id="KW-0472">Membrane</keyword>
<protein>
    <submittedName>
        <fullName evidence="2">Uncharacterized protein</fullName>
    </submittedName>
</protein>
<proteinExistence type="predicted"/>
<accession>A0A1V4SDE1</accession>
<dbReference type="AlphaFoldDB" id="A0A1V4SDE1"/>
<evidence type="ECO:0000313" key="3">
    <source>
        <dbReference type="Proteomes" id="UP000191554"/>
    </source>
</evidence>